<sequence length="292" mass="32455">MSSLITVRIDVTHPDRSVRLIDTLIIDPNTIKSAPLGSAMLGNVNARDSSNSTTSSDNNDAATIVPSRNPKSVTKSMHTAIDTFSIELAGQIVADYEVNGTQRVTKHFNGRLSFMEKEDFVRRVAIQIRDGIVAQMYPDEDLSFVYDDESSSSNKRKRISDCGTDNPDDSTTFENQELSKKQKRRHQKIKFHLRLQSTVLADEVEIDTELLNSTPGADVMSIANSVVRDLKLSDEMAVFIAGELIAQINRPDLYAENVKLTAFSEDELKAGKKVDAKEVFAAEYKVLTECHP</sequence>
<dbReference type="AlphaFoldDB" id="A0A7S2LHJ6"/>
<name>A0A7S2LHJ6_9STRA</name>
<feature type="region of interest" description="Disordered" evidence="1">
    <location>
        <begin position="45"/>
        <end position="71"/>
    </location>
</feature>
<dbReference type="EMBL" id="HBGY01028920">
    <property type="protein sequence ID" value="CAD9604777.1"/>
    <property type="molecule type" value="Transcribed_RNA"/>
</dbReference>
<gene>
    <name evidence="2" type="ORF">LDAN0321_LOCUS17909</name>
</gene>
<organism evidence="2">
    <name type="scientific">Leptocylindrus danicus</name>
    <dbReference type="NCBI Taxonomy" id="163516"/>
    <lineage>
        <taxon>Eukaryota</taxon>
        <taxon>Sar</taxon>
        <taxon>Stramenopiles</taxon>
        <taxon>Ochrophyta</taxon>
        <taxon>Bacillariophyta</taxon>
        <taxon>Coscinodiscophyceae</taxon>
        <taxon>Chaetocerotophycidae</taxon>
        <taxon>Leptocylindrales</taxon>
        <taxon>Leptocylindraceae</taxon>
        <taxon>Leptocylindrus</taxon>
    </lineage>
</organism>
<evidence type="ECO:0000256" key="1">
    <source>
        <dbReference type="SAM" id="MobiDB-lite"/>
    </source>
</evidence>
<feature type="region of interest" description="Disordered" evidence="1">
    <location>
        <begin position="146"/>
        <end position="181"/>
    </location>
</feature>
<evidence type="ECO:0000313" key="2">
    <source>
        <dbReference type="EMBL" id="CAD9604777.1"/>
    </source>
</evidence>
<accession>A0A7S2LHJ6</accession>
<feature type="compositionally biased region" description="Low complexity" evidence="1">
    <location>
        <begin position="45"/>
        <end position="63"/>
    </location>
</feature>
<protein>
    <submittedName>
        <fullName evidence="2">Uncharacterized protein</fullName>
    </submittedName>
</protein>
<reference evidence="2" key="1">
    <citation type="submission" date="2021-01" db="EMBL/GenBank/DDBJ databases">
        <authorList>
            <person name="Corre E."/>
            <person name="Pelletier E."/>
            <person name="Niang G."/>
            <person name="Scheremetjew M."/>
            <person name="Finn R."/>
            <person name="Kale V."/>
            <person name="Holt S."/>
            <person name="Cochrane G."/>
            <person name="Meng A."/>
            <person name="Brown T."/>
            <person name="Cohen L."/>
        </authorList>
    </citation>
    <scope>NUCLEOTIDE SEQUENCE</scope>
    <source>
        <strain evidence="2">B650</strain>
    </source>
</reference>
<proteinExistence type="predicted"/>